<evidence type="ECO:0000313" key="4">
    <source>
        <dbReference type="Proteomes" id="UP000244223"/>
    </source>
</evidence>
<gene>
    <name evidence="3" type="ORF">C8N29_106113</name>
</gene>
<name>A0A2T5IZW0_9GAMM</name>
<reference evidence="3 4" key="1">
    <citation type="submission" date="2018-04" db="EMBL/GenBank/DDBJ databases">
        <title>Genomic Encyclopedia of Archaeal and Bacterial Type Strains, Phase II (KMG-II): from individual species to whole genera.</title>
        <authorList>
            <person name="Goeker M."/>
        </authorList>
    </citation>
    <scope>NUCLEOTIDE SEQUENCE [LARGE SCALE GENOMIC DNA]</scope>
    <source>
        <strain evidence="3 4">DSM 5822</strain>
    </source>
</reference>
<dbReference type="AlphaFoldDB" id="A0A2T5IZW0"/>
<sequence length="301" mass="34178">MRFILILLFLPVTIQAEDRFYPTVDAQGRVQIIKNNQSSTSKKLEDSPSDAAKSGVNSENTSLTNSSKPVLELDNEIYIESEVLEKRQFAPEGKKRFYYLPDGSVGSRVIESDNGVTSIVAPPVISTPLKETFRAPTYQIVDKQIIQSWYQLPSECFDLTYLNQRQKPFLEKNSIWIKPPLVGEHISTPEKVLLVSEQLSKMTIDTRFASFATTHKRPKFYVPFIMFADKQGCVLSGVWNYWSQASPATNSQYASVDGLVQLPENTTYVLFYRPVNELKTTLPVMYKTGAFTMDVYSKRLP</sequence>
<dbReference type="NCBIfam" id="NF033645">
    <property type="entry name" value="pilus_FilE"/>
    <property type="match status" value="1"/>
</dbReference>
<feature type="compositionally biased region" description="Polar residues" evidence="1">
    <location>
        <begin position="55"/>
        <end position="66"/>
    </location>
</feature>
<dbReference type="Pfam" id="PF22881">
    <property type="entry name" value="FilE_C"/>
    <property type="match status" value="1"/>
</dbReference>
<evidence type="ECO:0000313" key="3">
    <source>
        <dbReference type="EMBL" id="PTQ89582.1"/>
    </source>
</evidence>
<dbReference type="Proteomes" id="UP000244223">
    <property type="component" value="Unassembled WGS sequence"/>
</dbReference>
<accession>A0A2T5IZW0</accession>
<dbReference type="InterPro" id="IPR055226">
    <property type="entry name" value="FilE_C"/>
</dbReference>
<evidence type="ECO:0000256" key="1">
    <source>
        <dbReference type="SAM" id="MobiDB-lite"/>
    </source>
</evidence>
<evidence type="ECO:0000259" key="2">
    <source>
        <dbReference type="Pfam" id="PF22881"/>
    </source>
</evidence>
<dbReference type="EMBL" id="QAON01000006">
    <property type="protein sequence ID" value="PTQ89582.1"/>
    <property type="molecule type" value="Genomic_DNA"/>
</dbReference>
<keyword evidence="4" id="KW-1185">Reference proteome</keyword>
<dbReference type="OrthoDB" id="6711556at2"/>
<dbReference type="InterPro" id="IPR049782">
    <property type="entry name" value="FilE-like"/>
</dbReference>
<proteinExistence type="predicted"/>
<organism evidence="3 4">
    <name type="scientific">Agitococcus lubricus</name>
    <dbReference type="NCBI Taxonomy" id="1077255"/>
    <lineage>
        <taxon>Bacteria</taxon>
        <taxon>Pseudomonadati</taxon>
        <taxon>Pseudomonadota</taxon>
        <taxon>Gammaproteobacteria</taxon>
        <taxon>Moraxellales</taxon>
        <taxon>Moraxellaceae</taxon>
        <taxon>Agitococcus</taxon>
    </lineage>
</organism>
<feature type="region of interest" description="Disordered" evidence="1">
    <location>
        <begin position="37"/>
        <end position="66"/>
    </location>
</feature>
<feature type="domain" description="FilE C-terminal" evidence="2">
    <location>
        <begin position="135"/>
        <end position="271"/>
    </location>
</feature>
<protein>
    <recommendedName>
        <fullName evidence="2">FilE C-terminal domain-containing protein</fullName>
    </recommendedName>
</protein>
<comment type="caution">
    <text evidence="3">The sequence shown here is derived from an EMBL/GenBank/DDBJ whole genome shotgun (WGS) entry which is preliminary data.</text>
</comment>
<dbReference type="RefSeq" id="WP_107865541.1">
    <property type="nucleotide sequence ID" value="NZ_QAON01000006.1"/>
</dbReference>